<name>A0AAW1J217_POPJA</name>
<keyword evidence="2" id="KW-1185">Reference proteome</keyword>
<dbReference type="EMBL" id="JASPKY010000445">
    <property type="protein sequence ID" value="KAK9696648.1"/>
    <property type="molecule type" value="Genomic_DNA"/>
</dbReference>
<proteinExistence type="predicted"/>
<comment type="caution">
    <text evidence="1">The sequence shown here is derived from an EMBL/GenBank/DDBJ whole genome shotgun (WGS) entry which is preliminary data.</text>
</comment>
<gene>
    <name evidence="1" type="ORF">QE152_g31459</name>
</gene>
<organism evidence="1 2">
    <name type="scientific">Popillia japonica</name>
    <name type="common">Japanese beetle</name>
    <dbReference type="NCBI Taxonomy" id="7064"/>
    <lineage>
        <taxon>Eukaryota</taxon>
        <taxon>Metazoa</taxon>
        <taxon>Ecdysozoa</taxon>
        <taxon>Arthropoda</taxon>
        <taxon>Hexapoda</taxon>
        <taxon>Insecta</taxon>
        <taxon>Pterygota</taxon>
        <taxon>Neoptera</taxon>
        <taxon>Endopterygota</taxon>
        <taxon>Coleoptera</taxon>
        <taxon>Polyphaga</taxon>
        <taxon>Scarabaeiformia</taxon>
        <taxon>Scarabaeidae</taxon>
        <taxon>Rutelinae</taxon>
        <taxon>Popillia</taxon>
    </lineage>
</organism>
<dbReference type="Gene3D" id="2.10.90.10">
    <property type="entry name" value="Cystine-knot cytokines"/>
    <property type="match status" value="1"/>
</dbReference>
<dbReference type="AlphaFoldDB" id="A0AAW1J217"/>
<protein>
    <recommendedName>
        <fullName evidence="3">Macro domain-containing protein</fullName>
    </recommendedName>
</protein>
<evidence type="ECO:0000313" key="2">
    <source>
        <dbReference type="Proteomes" id="UP001458880"/>
    </source>
</evidence>
<dbReference type="Proteomes" id="UP001458880">
    <property type="component" value="Unassembled WGS sequence"/>
</dbReference>
<evidence type="ECO:0008006" key="3">
    <source>
        <dbReference type="Google" id="ProtNLM"/>
    </source>
</evidence>
<dbReference type="InterPro" id="IPR029034">
    <property type="entry name" value="Cystine-knot_cytokine"/>
</dbReference>
<evidence type="ECO:0000313" key="1">
    <source>
        <dbReference type="EMBL" id="KAK9696648.1"/>
    </source>
</evidence>
<reference evidence="1 2" key="1">
    <citation type="journal article" date="2024" name="BMC Genomics">
        <title>De novo assembly and annotation of Popillia japonica's genome with initial clues to its potential as an invasive pest.</title>
        <authorList>
            <person name="Cucini C."/>
            <person name="Boschi S."/>
            <person name="Funari R."/>
            <person name="Cardaioli E."/>
            <person name="Iannotti N."/>
            <person name="Marturano G."/>
            <person name="Paoli F."/>
            <person name="Bruttini M."/>
            <person name="Carapelli A."/>
            <person name="Frati F."/>
            <person name="Nardi F."/>
        </authorList>
    </citation>
    <scope>NUCLEOTIDE SEQUENCE [LARGE SCALE GENOMIC DNA]</scope>
    <source>
        <strain evidence="1">DMR45628</strain>
    </source>
</reference>
<accession>A0AAW1J217</accession>
<sequence length="110" mass="12376">MINTVCYSYNINGSGNCIANLCNDVENYPYDEIRKALAKYPEYKIYSGVVVAIPNRGRRGIGGEDQVAGELCSTRVNKMLPRIGIDIKKDFRTIVNTEEYKQEVPYITCG</sequence>